<feature type="domain" description="Domain of unknown function WSN" evidence="2">
    <location>
        <begin position="79"/>
        <end position="150"/>
    </location>
</feature>
<reference evidence="3 4" key="1">
    <citation type="journal article" date="1998" name="Science">
        <title>Genome sequence of the nematode C. elegans: a platform for investigating biology.</title>
        <authorList>
            <consortium name="The C. elegans sequencing consortium"/>
            <person name="Sulson J.E."/>
            <person name="Waterston R."/>
        </authorList>
    </citation>
    <scope>NUCLEOTIDE SEQUENCE [LARGE SCALE GENOMIC DNA]</scope>
    <source>
        <strain evidence="3 4">Bristol N2</strain>
    </source>
</reference>
<dbReference type="AlphaFoldDB" id="O61207"/>
<protein>
    <recommendedName>
        <fullName evidence="2">Domain of unknown function WSN domain-containing protein</fullName>
    </recommendedName>
</protein>
<name>O61207_CAEEL</name>
<evidence type="ECO:0000313" key="3">
    <source>
        <dbReference type="EMBL" id="CCD72175.2"/>
    </source>
</evidence>
<dbReference type="SMART" id="SM00453">
    <property type="entry name" value="WSN"/>
    <property type="match status" value="1"/>
</dbReference>
<proteinExistence type="predicted"/>
<evidence type="ECO:0000256" key="1">
    <source>
        <dbReference type="SAM" id="SignalP"/>
    </source>
</evidence>
<dbReference type="AGR" id="WB:WBGene00019150"/>
<evidence type="ECO:0000313" key="4">
    <source>
        <dbReference type="Proteomes" id="UP000001940"/>
    </source>
</evidence>
<sequence>MKILSILSLVSMIIYGYDVTAAILKPQESPKYSPDSSTSSSSHHFILRATIATIHSPQYSPDTSISSSSHPLNRRATIDELSKFVEQMHSISSLLTGISLERGLLSNSIPVDELISELLNFGNLTSAQVQGIDPAKLTGMVEKINALSKPILHDNLEAVEKHFFGLSSSAQKVKGFNGKLEIPANNPYLKLVEGFNKSYHELDFSLLTTSPNSFLTSIKNLNGAPETVLKLSSLHAIEDFIESFNTANYSTFDQFCGEDVLKIIDNPFPILVATYAAFMEYVNISQVSINDAAILAFATSVDTVGNASKELNEQAQSLLYVNKMLVDRHQVHGNSVFKHTKGYLIGLLDIIRISADIENKWANDAVDGQWNNIANALTILNDLDNALKAVDSFLGFRSDKASTEIVQFQSLSSKLGKLSATTSMLSEKVKDIKVDALPTGNDVNMVSFEKLMSDMDKLSLKLKALHKVSEKLKSLKLDKNKKHVDAVFEIVKDVNSTSANEKFAKFNSSKDVTFMNDIVLTAKDALDFLEDSSNPPVLKVIAESVISSLKNQSLITIVNGIFDKINALNTISEIQHVQPVINAIRFYREATKEQLSLDSVAKILPNVKKELTKFTKFVNEKKKRANVTDPDVLEELKTTVTQLSVLGPATRGIFNMNMALQMKVNVSTVKDLSGVVKDEMAKVKLDPEESESLDWIG</sequence>
<keyword evidence="1" id="KW-0732">Signal</keyword>
<evidence type="ECO:0000313" key="5">
    <source>
        <dbReference type="WormBase" id="H04J21.1"/>
    </source>
</evidence>
<dbReference type="Proteomes" id="UP000001940">
    <property type="component" value="Chromosome III"/>
</dbReference>
<gene>
    <name evidence="3" type="ORF">CELE_H04J21.1</name>
    <name evidence="3 5" type="ORF">H04J21.1</name>
</gene>
<dbReference type="InParanoid" id="O61207"/>
<dbReference type="eggNOG" id="ENOG502S6W7">
    <property type="taxonomic scope" value="Eukaryota"/>
</dbReference>
<keyword evidence="4" id="KW-1185">Reference proteome</keyword>
<accession>O61207</accession>
<dbReference type="EMBL" id="BX284603">
    <property type="protein sequence ID" value="CCD72175.2"/>
    <property type="molecule type" value="Genomic_DNA"/>
</dbReference>
<organism evidence="3 4">
    <name type="scientific">Caenorhabditis elegans</name>
    <dbReference type="NCBI Taxonomy" id="6239"/>
    <lineage>
        <taxon>Eukaryota</taxon>
        <taxon>Metazoa</taxon>
        <taxon>Ecdysozoa</taxon>
        <taxon>Nematoda</taxon>
        <taxon>Chromadorea</taxon>
        <taxon>Rhabditida</taxon>
        <taxon>Rhabditina</taxon>
        <taxon>Rhabditomorpha</taxon>
        <taxon>Rhabditoidea</taxon>
        <taxon>Rhabditidae</taxon>
        <taxon>Peloderinae</taxon>
        <taxon>Caenorhabditis</taxon>
    </lineage>
</organism>
<dbReference type="Pfam" id="PF02206">
    <property type="entry name" value="WSN"/>
    <property type="match status" value="1"/>
</dbReference>
<dbReference type="HOGENOM" id="CLU_294100_0_0_1"/>
<evidence type="ECO:0000259" key="2">
    <source>
        <dbReference type="SMART" id="SM00453"/>
    </source>
</evidence>
<dbReference type="PANTHER" id="PTHR32525">
    <property type="entry name" value="PROTEIN-TYROSINE-PHOSPHATASE"/>
    <property type="match status" value="1"/>
</dbReference>
<feature type="signal peptide" evidence="1">
    <location>
        <begin position="1"/>
        <end position="16"/>
    </location>
</feature>
<feature type="chain" id="PRO_5025367375" description="Domain of unknown function WSN domain-containing protein" evidence="1">
    <location>
        <begin position="17"/>
        <end position="697"/>
    </location>
</feature>
<dbReference type="UCSC" id="H04J21.1">
    <property type="organism name" value="c. elegans"/>
</dbReference>
<dbReference type="Bgee" id="WBGene00019150">
    <property type="expression patterns" value="Expressed in material anatomical entity and 2 other cell types or tissues"/>
</dbReference>
<dbReference type="WormBase" id="H04J21.1">
    <property type="protein sequence ID" value="CE54119"/>
    <property type="gene ID" value="WBGene00019150"/>
</dbReference>
<dbReference type="PaxDb" id="6239-H04J21.1"/>
<dbReference type="PANTHER" id="PTHR32525:SF0">
    <property type="entry name" value="DOMAIN OF UNKNOWN FUNCTION WSN DOMAIN-CONTAINING PROTEIN-RELATED"/>
    <property type="match status" value="1"/>
</dbReference>
<dbReference type="OrthoDB" id="5842271at2759"/>
<dbReference type="PhylomeDB" id="O61207"/>
<dbReference type="InterPro" id="IPR003125">
    <property type="entry name" value="WSN"/>
</dbReference>